<dbReference type="EMBL" id="CAJOBG010072216">
    <property type="protein sequence ID" value="CAF4598888.1"/>
    <property type="molecule type" value="Genomic_DNA"/>
</dbReference>
<name>A0A821BZZ5_9BILA</name>
<dbReference type="AlphaFoldDB" id="A0A821BZZ5"/>
<keyword evidence="2" id="KW-1185">Reference proteome</keyword>
<organism evidence="1 2">
    <name type="scientific">Rotaria magnacalcarata</name>
    <dbReference type="NCBI Taxonomy" id="392030"/>
    <lineage>
        <taxon>Eukaryota</taxon>
        <taxon>Metazoa</taxon>
        <taxon>Spiralia</taxon>
        <taxon>Gnathifera</taxon>
        <taxon>Rotifera</taxon>
        <taxon>Eurotatoria</taxon>
        <taxon>Bdelloidea</taxon>
        <taxon>Philodinida</taxon>
        <taxon>Philodinidae</taxon>
        <taxon>Rotaria</taxon>
    </lineage>
</organism>
<dbReference type="Proteomes" id="UP000663866">
    <property type="component" value="Unassembled WGS sequence"/>
</dbReference>
<feature type="non-terminal residue" evidence="1">
    <location>
        <position position="86"/>
    </location>
</feature>
<sequence>LSKLHSLTISVAAGYNQQSLDRIFSNIFHLPKLKYCKIEYEIKRLEDEPVQLYFTHRDSSPIECLIINGRFPFNGFQNLLWRLPKL</sequence>
<reference evidence="1" key="1">
    <citation type="submission" date="2021-02" db="EMBL/GenBank/DDBJ databases">
        <authorList>
            <person name="Nowell W R."/>
        </authorList>
    </citation>
    <scope>NUCLEOTIDE SEQUENCE</scope>
</reference>
<evidence type="ECO:0000313" key="1">
    <source>
        <dbReference type="EMBL" id="CAF4598888.1"/>
    </source>
</evidence>
<protein>
    <submittedName>
        <fullName evidence="1">Uncharacterized protein</fullName>
    </submittedName>
</protein>
<comment type="caution">
    <text evidence="1">The sequence shown here is derived from an EMBL/GenBank/DDBJ whole genome shotgun (WGS) entry which is preliminary data.</text>
</comment>
<accession>A0A821BZZ5</accession>
<gene>
    <name evidence="1" type="ORF">OVN521_LOCUS45089</name>
</gene>
<feature type="non-terminal residue" evidence="1">
    <location>
        <position position="1"/>
    </location>
</feature>
<proteinExistence type="predicted"/>
<evidence type="ECO:0000313" key="2">
    <source>
        <dbReference type="Proteomes" id="UP000663866"/>
    </source>
</evidence>